<reference evidence="2" key="2">
    <citation type="submission" date="2020-09" db="EMBL/GenBank/DDBJ databases">
        <authorList>
            <person name="Sun Q."/>
            <person name="Ohkuma M."/>
        </authorList>
    </citation>
    <scope>NUCLEOTIDE SEQUENCE</scope>
    <source>
        <strain evidence="2">JCM 3131</strain>
    </source>
</reference>
<dbReference type="AlphaFoldDB" id="A0A918BCE7"/>
<keyword evidence="3" id="KW-1185">Reference proteome</keyword>
<feature type="region of interest" description="Disordered" evidence="1">
    <location>
        <begin position="50"/>
        <end position="101"/>
    </location>
</feature>
<gene>
    <name evidence="2" type="ORF">GCM10010145_19770</name>
</gene>
<name>A0A918BCE7_9ACTN</name>
<dbReference type="Proteomes" id="UP000620156">
    <property type="component" value="Unassembled WGS sequence"/>
</dbReference>
<proteinExistence type="predicted"/>
<organism evidence="2 3">
    <name type="scientific">Streptomyces ruber</name>
    <dbReference type="NCBI Taxonomy" id="83378"/>
    <lineage>
        <taxon>Bacteria</taxon>
        <taxon>Bacillati</taxon>
        <taxon>Actinomycetota</taxon>
        <taxon>Actinomycetes</taxon>
        <taxon>Kitasatosporales</taxon>
        <taxon>Streptomycetaceae</taxon>
        <taxon>Streptomyces</taxon>
    </lineage>
</organism>
<feature type="region of interest" description="Disordered" evidence="1">
    <location>
        <begin position="24"/>
        <end position="43"/>
    </location>
</feature>
<evidence type="ECO:0000313" key="2">
    <source>
        <dbReference type="EMBL" id="GGQ50734.1"/>
    </source>
</evidence>
<feature type="compositionally biased region" description="Basic and acidic residues" evidence="1">
    <location>
        <begin position="70"/>
        <end position="91"/>
    </location>
</feature>
<dbReference type="EMBL" id="BMQK01000003">
    <property type="protein sequence ID" value="GGQ50734.1"/>
    <property type="molecule type" value="Genomic_DNA"/>
</dbReference>
<comment type="caution">
    <text evidence="2">The sequence shown here is derived from an EMBL/GenBank/DDBJ whole genome shotgun (WGS) entry which is preliminary data.</text>
</comment>
<protein>
    <submittedName>
        <fullName evidence="2">Uncharacterized protein</fullName>
    </submittedName>
</protein>
<reference evidence="2" key="1">
    <citation type="journal article" date="2014" name="Int. J. Syst. Evol. Microbiol.">
        <title>Complete genome sequence of Corynebacterium casei LMG S-19264T (=DSM 44701T), isolated from a smear-ripened cheese.</title>
        <authorList>
            <consortium name="US DOE Joint Genome Institute (JGI-PGF)"/>
            <person name="Walter F."/>
            <person name="Albersmeier A."/>
            <person name="Kalinowski J."/>
            <person name="Ruckert C."/>
        </authorList>
    </citation>
    <scope>NUCLEOTIDE SEQUENCE</scope>
    <source>
        <strain evidence="2">JCM 3131</strain>
    </source>
</reference>
<sequence length="101" mass="10612">MKRVKALWVAAGTVVAGAAVRRWARPPREVRGPAATDDGTRLVVTVRRDAVDGPAEEPPAPRRAAAAGGSDDRTGVRSGPRPRDGDPERRGRPGRGATESP</sequence>
<accession>A0A918BCE7</accession>
<evidence type="ECO:0000256" key="1">
    <source>
        <dbReference type="SAM" id="MobiDB-lite"/>
    </source>
</evidence>
<evidence type="ECO:0000313" key="3">
    <source>
        <dbReference type="Proteomes" id="UP000620156"/>
    </source>
</evidence>